<dbReference type="InterPro" id="IPR036165">
    <property type="entry name" value="YefM-like_sf"/>
</dbReference>
<name>A0ABS1V5C3_9PROT</name>
<feature type="compositionally biased region" description="Basic and acidic residues" evidence="2">
    <location>
        <begin position="1"/>
        <end position="10"/>
    </location>
</feature>
<evidence type="ECO:0000256" key="2">
    <source>
        <dbReference type="SAM" id="MobiDB-lite"/>
    </source>
</evidence>
<dbReference type="Proteomes" id="UP000606490">
    <property type="component" value="Unassembled WGS sequence"/>
</dbReference>
<dbReference type="EMBL" id="JAEUXJ010000006">
    <property type="protein sequence ID" value="MBL6456900.1"/>
    <property type="molecule type" value="Genomic_DNA"/>
</dbReference>
<evidence type="ECO:0000313" key="4">
    <source>
        <dbReference type="Proteomes" id="UP000606490"/>
    </source>
</evidence>
<evidence type="ECO:0000313" key="3">
    <source>
        <dbReference type="EMBL" id="MBL6456900.1"/>
    </source>
</evidence>
<accession>A0ABS1V5C3</accession>
<keyword evidence="4" id="KW-1185">Reference proteome</keyword>
<comment type="similarity">
    <text evidence="1">Belongs to the phD/YefM antitoxin family.</text>
</comment>
<feature type="region of interest" description="Disordered" evidence="2">
    <location>
        <begin position="1"/>
        <end position="31"/>
    </location>
</feature>
<proteinExistence type="inferred from homology"/>
<dbReference type="SUPFAM" id="SSF143120">
    <property type="entry name" value="YefM-like"/>
    <property type="match status" value="1"/>
</dbReference>
<dbReference type="RefSeq" id="WP_202826639.1">
    <property type="nucleotide sequence ID" value="NZ_JAEUXJ010000006.1"/>
</dbReference>
<protein>
    <submittedName>
        <fullName evidence="3">Type II toxin-antitoxin system Phd/YefM family antitoxin</fullName>
    </submittedName>
</protein>
<dbReference type="Gene3D" id="3.40.1620.10">
    <property type="entry name" value="YefM-like domain"/>
    <property type="match status" value="1"/>
</dbReference>
<evidence type="ECO:0000256" key="1">
    <source>
        <dbReference type="ARBA" id="ARBA00009981"/>
    </source>
</evidence>
<reference evidence="3 4" key="1">
    <citation type="submission" date="2021-01" db="EMBL/GenBank/DDBJ databases">
        <title>Belnapia mucosa sp. nov. and Belnapia arida sp. nov., isolated from the Tabernas Desert (Almeria, Spain).</title>
        <authorList>
            <person name="Molina-Menor E."/>
            <person name="Vidal-Verdu A."/>
            <person name="Calonge A."/>
            <person name="Satari L."/>
            <person name="Pereto Magraner J."/>
            <person name="Porcar Miralles M."/>
        </authorList>
    </citation>
    <scope>NUCLEOTIDE SEQUENCE [LARGE SCALE GENOMIC DNA]</scope>
    <source>
        <strain evidence="3 4">T6</strain>
    </source>
</reference>
<sequence length="90" mass="9779">MAGWQDHPDAPIETEQQGDPAPGLEGLPRMDLAPVETAVPAMIDQALQGPVVLTRHGREAFVLLPLDIYRRLWGAAPRPPVVDVEPPEKA</sequence>
<organism evidence="3 4">
    <name type="scientific">Belnapia mucosa</name>
    <dbReference type="NCBI Taxonomy" id="2804532"/>
    <lineage>
        <taxon>Bacteria</taxon>
        <taxon>Pseudomonadati</taxon>
        <taxon>Pseudomonadota</taxon>
        <taxon>Alphaproteobacteria</taxon>
        <taxon>Acetobacterales</taxon>
        <taxon>Roseomonadaceae</taxon>
        <taxon>Belnapia</taxon>
    </lineage>
</organism>
<gene>
    <name evidence="3" type="ORF">JMJ55_16305</name>
</gene>
<comment type="caution">
    <text evidence="3">The sequence shown here is derived from an EMBL/GenBank/DDBJ whole genome shotgun (WGS) entry which is preliminary data.</text>
</comment>